<feature type="non-terminal residue" evidence="2">
    <location>
        <position position="1"/>
    </location>
</feature>
<feature type="compositionally biased region" description="Basic and acidic residues" evidence="1">
    <location>
        <begin position="326"/>
        <end position="335"/>
    </location>
</feature>
<dbReference type="Gramene" id="TVU27506">
    <property type="protein sequence ID" value="TVU27506"/>
    <property type="gene ID" value="EJB05_30122"/>
</dbReference>
<evidence type="ECO:0000313" key="3">
    <source>
        <dbReference type="Proteomes" id="UP000324897"/>
    </source>
</evidence>
<feature type="compositionally biased region" description="Polar residues" evidence="1">
    <location>
        <begin position="344"/>
        <end position="357"/>
    </location>
</feature>
<evidence type="ECO:0000256" key="1">
    <source>
        <dbReference type="SAM" id="MobiDB-lite"/>
    </source>
</evidence>
<keyword evidence="3" id="KW-1185">Reference proteome</keyword>
<evidence type="ECO:0000313" key="2">
    <source>
        <dbReference type="EMBL" id="TVU27506.1"/>
    </source>
</evidence>
<feature type="region of interest" description="Disordered" evidence="1">
    <location>
        <begin position="326"/>
        <end position="357"/>
    </location>
</feature>
<organism evidence="2 3">
    <name type="scientific">Eragrostis curvula</name>
    <name type="common">weeping love grass</name>
    <dbReference type="NCBI Taxonomy" id="38414"/>
    <lineage>
        <taxon>Eukaryota</taxon>
        <taxon>Viridiplantae</taxon>
        <taxon>Streptophyta</taxon>
        <taxon>Embryophyta</taxon>
        <taxon>Tracheophyta</taxon>
        <taxon>Spermatophyta</taxon>
        <taxon>Magnoliopsida</taxon>
        <taxon>Liliopsida</taxon>
        <taxon>Poales</taxon>
        <taxon>Poaceae</taxon>
        <taxon>PACMAD clade</taxon>
        <taxon>Chloridoideae</taxon>
        <taxon>Eragrostideae</taxon>
        <taxon>Eragrostidinae</taxon>
        <taxon>Eragrostis</taxon>
    </lineage>
</organism>
<protein>
    <submittedName>
        <fullName evidence="2">Uncharacterized protein</fullName>
    </submittedName>
</protein>
<sequence>MPTRCSRGGLTGLRLRRLISFLRRNGLSATAHTYALRPPFPAAPTAILIRSQPDSVLLINHSLERQTGVFFDAAHLRRMLLDDRCAAASSYALRFVTVGDCSPEAEALNVRILVLRVIADFAAGQAHAVDALFQRLYANLHFYKDSEAIGKLLLSMRSDRTKASILHRRIKPKAVDVIMDLVAKCPELQAKARLPRCTFDPAYIMSLRPPGGLWQYRSHHKNKIGRIPAHVLARSFLRKRPPHISQEEITKFSLKQYHNILVKCVVLSGHLFLLHSIQWGIWRALHRNMKFASLKRTRGTIMVAVVSGTWGRYKWCARMLGGGGRVRKEEKDSNKSKKCKMSAMSETDASLSCMSSG</sequence>
<dbReference type="Proteomes" id="UP000324897">
    <property type="component" value="Chromosome 2"/>
</dbReference>
<gene>
    <name evidence="2" type="ORF">EJB05_30122</name>
</gene>
<name>A0A5J9UV83_9POAL</name>
<reference evidence="2 3" key="1">
    <citation type="journal article" date="2019" name="Sci. Rep.">
        <title>A high-quality genome of Eragrostis curvula grass provides insights into Poaceae evolution and supports new strategies to enhance forage quality.</title>
        <authorList>
            <person name="Carballo J."/>
            <person name="Santos B.A.C.M."/>
            <person name="Zappacosta D."/>
            <person name="Garbus I."/>
            <person name="Selva J.P."/>
            <person name="Gallo C.A."/>
            <person name="Diaz A."/>
            <person name="Albertini E."/>
            <person name="Caccamo M."/>
            <person name="Echenique V."/>
        </authorList>
    </citation>
    <scope>NUCLEOTIDE SEQUENCE [LARGE SCALE GENOMIC DNA]</scope>
    <source>
        <strain evidence="3">cv. Victoria</strain>
        <tissue evidence="2">Leaf</tissue>
    </source>
</reference>
<dbReference type="EMBL" id="RWGY01000013">
    <property type="protein sequence ID" value="TVU27506.1"/>
    <property type="molecule type" value="Genomic_DNA"/>
</dbReference>
<accession>A0A5J9UV83</accession>
<dbReference type="PANTHER" id="PTHR36478:SF18">
    <property type="entry name" value="LISH DOMAIN-CONTAINING PROTEIN"/>
    <property type="match status" value="1"/>
</dbReference>
<dbReference type="PANTHER" id="PTHR36478">
    <property type="entry name" value="OS04G0614237 PROTEIN-RELATED"/>
    <property type="match status" value="1"/>
</dbReference>
<dbReference type="AlphaFoldDB" id="A0A5J9UV83"/>
<proteinExistence type="predicted"/>
<dbReference type="OrthoDB" id="679204at2759"/>
<comment type="caution">
    <text evidence="2">The sequence shown here is derived from an EMBL/GenBank/DDBJ whole genome shotgun (WGS) entry which is preliminary data.</text>
</comment>